<sequence>MSEKEILVVDDDIIIRHMFEEAFEKAGYHIQSAESAETALTILKEKHFRVMFLDLKLPGMSGIELCRQIKKDKPYTIIYAITAYASIFELSDCLDAGFDDYFTKPVKLEILLKAAQNAFAKTDQWKQKTE</sequence>
<dbReference type="PROSITE" id="PS50110">
    <property type="entry name" value="RESPONSE_REGULATORY"/>
    <property type="match status" value="1"/>
</dbReference>
<dbReference type="PANTHER" id="PTHR44591">
    <property type="entry name" value="STRESS RESPONSE REGULATOR PROTEIN 1"/>
    <property type="match status" value="1"/>
</dbReference>
<keyword evidence="5" id="KW-1185">Reference proteome</keyword>
<dbReference type="SUPFAM" id="SSF52172">
    <property type="entry name" value="CheY-like"/>
    <property type="match status" value="1"/>
</dbReference>
<feature type="modified residue" description="4-aspartylphosphate" evidence="2">
    <location>
        <position position="54"/>
    </location>
</feature>
<evidence type="ECO:0000313" key="5">
    <source>
        <dbReference type="Proteomes" id="UP000663722"/>
    </source>
</evidence>
<dbReference type="CDD" id="cd17546">
    <property type="entry name" value="REC_hyHK_CKI1_RcsC-like"/>
    <property type="match status" value="1"/>
</dbReference>
<reference evidence="4" key="1">
    <citation type="journal article" date="2021" name="Microb. Physiol.">
        <title>Proteogenomic Insights into the Physiology of Marine, Sulfate-Reducing, Filamentous Desulfonema limicola and Desulfonema magnum.</title>
        <authorList>
            <person name="Schnaars V."/>
            <person name="Wohlbrand L."/>
            <person name="Scheve S."/>
            <person name="Hinrichs C."/>
            <person name="Reinhardt R."/>
            <person name="Rabus R."/>
        </authorList>
    </citation>
    <scope>NUCLEOTIDE SEQUENCE</scope>
    <source>
        <strain evidence="4">4be13</strain>
    </source>
</reference>
<evidence type="ECO:0000256" key="2">
    <source>
        <dbReference type="PROSITE-ProRule" id="PRU00169"/>
    </source>
</evidence>
<proteinExistence type="predicted"/>
<dbReference type="RefSeq" id="WP_207680239.1">
    <property type="nucleotide sequence ID" value="NZ_CP061800.1"/>
</dbReference>
<dbReference type="Gene3D" id="3.40.50.2300">
    <property type="match status" value="1"/>
</dbReference>
<organism evidence="4 5">
    <name type="scientific">Desulfonema magnum</name>
    <dbReference type="NCBI Taxonomy" id="45655"/>
    <lineage>
        <taxon>Bacteria</taxon>
        <taxon>Pseudomonadati</taxon>
        <taxon>Thermodesulfobacteriota</taxon>
        <taxon>Desulfobacteria</taxon>
        <taxon>Desulfobacterales</taxon>
        <taxon>Desulfococcaceae</taxon>
        <taxon>Desulfonema</taxon>
    </lineage>
</organism>
<dbReference type="PANTHER" id="PTHR44591:SF3">
    <property type="entry name" value="RESPONSE REGULATORY DOMAIN-CONTAINING PROTEIN"/>
    <property type="match status" value="1"/>
</dbReference>
<keyword evidence="1 2" id="KW-0597">Phosphoprotein</keyword>
<accession>A0A975BXX0</accession>
<feature type="domain" description="Response regulatory" evidence="3">
    <location>
        <begin position="5"/>
        <end position="119"/>
    </location>
</feature>
<dbReference type="Pfam" id="PF00072">
    <property type="entry name" value="Response_reg"/>
    <property type="match status" value="1"/>
</dbReference>
<evidence type="ECO:0000256" key="1">
    <source>
        <dbReference type="ARBA" id="ARBA00022553"/>
    </source>
</evidence>
<dbReference type="KEGG" id="dmm:dnm_092870"/>
<name>A0A975BXX0_9BACT</name>
<dbReference type="EMBL" id="CP061800">
    <property type="protein sequence ID" value="QTA93189.1"/>
    <property type="molecule type" value="Genomic_DNA"/>
</dbReference>
<dbReference type="InterPro" id="IPR050595">
    <property type="entry name" value="Bact_response_regulator"/>
</dbReference>
<dbReference type="InterPro" id="IPR001789">
    <property type="entry name" value="Sig_transdc_resp-reg_receiver"/>
</dbReference>
<dbReference type="SMART" id="SM00448">
    <property type="entry name" value="REC"/>
    <property type="match status" value="1"/>
</dbReference>
<protein>
    <submittedName>
        <fullName evidence="4">Two component system response regulator</fullName>
    </submittedName>
</protein>
<dbReference type="AlphaFoldDB" id="A0A975BXX0"/>
<gene>
    <name evidence="4" type="ORF">dnm_092870</name>
</gene>
<evidence type="ECO:0000259" key="3">
    <source>
        <dbReference type="PROSITE" id="PS50110"/>
    </source>
</evidence>
<evidence type="ECO:0000313" key="4">
    <source>
        <dbReference type="EMBL" id="QTA93189.1"/>
    </source>
</evidence>
<dbReference type="Proteomes" id="UP000663722">
    <property type="component" value="Chromosome"/>
</dbReference>
<dbReference type="InterPro" id="IPR011006">
    <property type="entry name" value="CheY-like_superfamily"/>
</dbReference>
<dbReference type="GO" id="GO:0000160">
    <property type="term" value="P:phosphorelay signal transduction system"/>
    <property type="evidence" value="ECO:0007669"/>
    <property type="project" value="InterPro"/>
</dbReference>